<dbReference type="RefSeq" id="WP_162424818.1">
    <property type="nucleotide sequence ID" value="NZ_WVIE01000028.1"/>
</dbReference>
<dbReference type="InterPro" id="IPR000595">
    <property type="entry name" value="cNMP-bd_dom"/>
</dbReference>
<dbReference type="InterPro" id="IPR017871">
    <property type="entry name" value="ABC_transporter-like_CS"/>
</dbReference>
<comment type="caution">
    <text evidence="17">The sequence shown here is derived from an EMBL/GenBank/DDBJ whole genome shotgun (WGS) entry which is preliminary data.</text>
</comment>
<gene>
    <name evidence="17" type="ORF">GS601_18660</name>
</gene>
<dbReference type="SMART" id="SM00382">
    <property type="entry name" value="AAA"/>
    <property type="match status" value="1"/>
</dbReference>
<proteinExistence type="predicted"/>
<feature type="transmembrane region" description="Helical" evidence="12">
    <location>
        <begin position="540"/>
        <end position="558"/>
    </location>
</feature>
<dbReference type="InterPro" id="IPR005074">
    <property type="entry name" value="Peptidase_C39"/>
</dbReference>
<evidence type="ECO:0000259" key="13">
    <source>
        <dbReference type="PROSITE" id="PS50042"/>
    </source>
</evidence>
<evidence type="ECO:0000256" key="5">
    <source>
        <dbReference type="ARBA" id="ARBA00022741"/>
    </source>
</evidence>
<dbReference type="Gene3D" id="2.60.120.10">
    <property type="entry name" value="Jelly Rolls"/>
    <property type="match status" value="1"/>
</dbReference>
<dbReference type="PANTHER" id="PTHR43394">
    <property type="entry name" value="ATP-DEPENDENT PERMEASE MDL1, MITOCHONDRIAL"/>
    <property type="match status" value="1"/>
</dbReference>
<evidence type="ECO:0000256" key="6">
    <source>
        <dbReference type="ARBA" id="ARBA00022801"/>
    </source>
</evidence>
<evidence type="ECO:0000256" key="1">
    <source>
        <dbReference type="ARBA" id="ARBA00004651"/>
    </source>
</evidence>
<feature type="transmembrane region" description="Helical" evidence="12">
    <location>
        <begin position="646"/>
        <end position="668"/>
    </location>
</feature>
<dbReference type="InterPro" id="IPR027417">
    <property type="entry name" value="P-loop_NTPase"/>
</dbReference>
<feature type="region of interest" description="Disordered" evidence="11">
    <location>
        <begin position="219"/>
        <end position="244"/>
    </location>
</feature>
<dbReference type="PANTHER" id="PTHR43394:SF1">
    <property type="entry name" value="ATP-BINDING CASSETTE SUB-FAMILY B MEMBER 10, MITOCHONDRIAL"/>
    <property type="match status" value="1"/>
</dbReference>
<dbReference type="CDD" id="cd02418">
    <property type="entry name" value="Peptidase_C39B"/>
    <property type="match status" value="1"/>
</dbReference>
<dbReference type="InterPro" id="IPR011527">
    <property type="entry name" value="ABC1_TM_dom"/>
</dbReference>
<keyword evidence="4 12" id="KW-0812">Transmembrane</keyword>
<feature type="compositionally biased region" description="Basic residues" evidence="11">
    <location>
        <begin position="317"/>
        <end position="326"/>
    </location>
</feature>
<evidence type="ECO:0000256" key="9">
    <source>
        <dbReference type="ARBA" id="ARBA00022989"/>
    </source>
</evidence>
<dbReference type="SUPFAM" id="SSF52540">
    <property type="entry name" value="P-loop containing nucleoside triphosphate hydrolases"/>
    <property type="match status" value="1"/>
</dbReference>
<keyword evidence="3" id="KW-1003">Cell membrane</keyword>
<evidence type="ECO:0000259" key="15">
    <source>
        <dbReference type="PROSITE" id="PS50929"/>
    </source>
</evidence>
<reference evidence="17" key="1">
    <citation type="submission" date="2019-12" db="EMBL/GenBank/DDBJ databases">
        <title>High-Quality draft genome sequences of three cyanobacteria isolated from the limestone walls of the Old Cathedral of Coimbra.</title>
        <authorList>
            <person name="Tiago I."/>
            <person name="Soares F."/>
            <person name="Portugal A."/>
        </authorList>
    </citation>
    <scope>NUCLEOTIDE SEQUENCE</scope>
    <source>
        <strain evidence="17">A</strain>
    </source>
</reference>
<evidence type="ECO:0000256" key="3">
    <source>
        <dbReference type="ARBA" id="ARBA00022475"/>
    </source>
</evidence>
<dbReference type="Pfam" id="PF00005">
    <property type="entry name" value="ABC_tran"/>
    <property type="match status" value="1"/>
</dbReference>
<dbReference type="AlphaFoldDB" id="A0A8J7ZAC7"/>
<dbReference type="FunFam" id="3.40.50.300:FF:000221">
    <property type="entry name" value="Multidrug ABC transporter ATP-binding protein"/>
    <property type="match status" value="1"/>
</dbReference>
<feature type="domain" description="Peptidase C39" evidence="16">
    <location>
        <begin position="358"/>
        <end position="477"/>
    </location>
</feature>
<feature type="domain" description="ABC transporter" evidence="14">
    <location>
        <begin position="823"/>
        <end position="1059"/>
    </location>
</feature>
<evidence type="ECO:0000313" key="18">
    <source>
        <dbReference type="Proteomes" id="UP000646053"/>
    </source>
</evidence>
<evidence type="ECO:0000259" key="16">
    <source>
        <dbReference type="PROSITE" id="PS50990"/>
    </source>
</evidence>
<dbReference type="Pfam" id="PF03412">
    <property type="entry name" value="Peptidase_C39"/>
    <property type="match status" value="1"/>
</dbReference>
<keyword evidence="6" id="KW-0378">Hydrolase</keyword>
<feature type="domain" description="ABC transmembrane type-1" evidence="15">
    <location>
        <begin position="510"/>
        <end position="789"/>
    </location>
</feature>
<dbReference type="CDD" id="cd18568">
    <property type="entry name" value="ABC_6TM_HetC_like"/>
    <property type="match status" value="1"/>
</dbReference>
<dbReference type="CDD" id="cd00038">
    <property type="entry name" value="CAP_ED"/>
    <property type="match status" value="1"/>
</dbReference>
<accession>A0A8J7ZAC7</accession>
<keyword evidence="9 12" id="KW-1133">Transmembrane helix</keyword>
<dbReference type="PROSITE" id="PS50990">
    <property type="entry name" value="PEPTIDASE_C39"/>
    <property type="match status" value="1"/>
</dbReference>
<comment type="subcellular location">
    <subcellularLocation>
        <location evidence="1">Cell membrane</location>
        <topology evidence="1">Multi-pass membrane protein</topology>
    </subcellularLocation>
</comment>
<evidence type="ECO:0000259" key="14">
    <source>
        <dbReference type="PROSITE" id="PS50893"/>
    </source>
</evidence>
<dbReference type="Proteomes" id="UP000646053">
    <property type="component" value="Unassembled WGS sequence"/>
</dbReference>
<keyword evidence="18" id="KW-1185">Reference proteome</keyword>
<keyword evidence="8 17" id="KW-0067">ATP-binding</keyword>
<protein>
    <submittedName>
        <fullName evidence="17">ATP-binding cassette domain-containing protein</fullName>
    </submittedName>
</protein>
<evidence type="ECO:0000256" key="4">
    <source>
        <dbReference type="ARBA" id="ARBA00022692"/>
    </source>
</evidence>
<sequence length="1063" mass="119512">MKQQTGFPVRFRSPLNQETAQAAVTASRLFASLTDSQTADLARELEFVSFQLGDPVYQYANPDQSQNSAYGEPNTRDVYLILQGRLRFLGWNVQQHAETSVLVLEEGAIFGADHLYCDAALSYTAIAASAGQVAKLSHQTLERFPHLQEALQQQTLQRQRLIFFKTQTEISKQPTAQIQGLVGFVEDIHLPQGTRLAQLEACQDGLFWLRRGEIQSRELQSQERQREEGQPSEPPLEIGSQWQDPTPDWVAQTDVWLYKISTLNWQRATSSEHPATAPATHSVPLAAHLPSQKTLSKADLFTQDSDLDSHPSTHTGQAKRHKRNSKQQKPETTILQFPKPTKSRYKRRFWQRHPFIQQQSETDCSVTCLAMIGQYWGTRLSLNALREQARVSRSGASLKNLAIAAEQVGFQAKPIRASLDRLAEQTNPWIAHWQGDHYVVVYRIKGNQVLVADPARGSRSLPRQAFLTHWTGYGLLLDPTDDLYVVEHEAPSLQRFSGLLWSYRSVLAQVILISLLIQLFGLVTPLFTQVILDRVVTQKSLMALNVFAVGLLMFSIWRVGMTGIRQYLLDYFSNRIDLSLISGFIGHALRLPLKFFESRHVGDILTRVQENQKIQLFLVRQAVSTWLDGSMAIVYLGLMFYYNWRLALLVVALIPPIVILALIATPWLRKVSRDVFNETADQNSLLVEMMTGISTVKTAAAEREVRWRWEDRLTRMLNARFRGQKLANGLQISSGLINAIGSTALLWYGASLVIAGQLTIGQFVAFNLMIGSVLTPVLAIVGFWDELQEVVISVERLNDVLLAQPEELTSRPMLILPPIQGDVRFEQVNFRYEDTNEGYILQNLSFHVEVGQTIAIVGRSGSGKSTLIKLLQAFYTPSNGRVCIDGHDVQHVSPSSLRSQLGVVPQECFLFSGTVLENIQLYRSEHSLEAAIEVAKLAEAHAFIQELPLGYNTKVGERGTNLSGGQRQRIAIARALLGNPAILILDEATSSLDTESERRFQQNLARISQGRTTFIIAHRLSTVRHADRVLVLDQGILIEQGTHQDLLDKQGLYYHLAQQQLDV</sequence>
<evidence type="ECO:0000256" key="8">
    <source>
        <dbReference type="ARBA" id="ARBA00022840"/>
    </source>
</evidence>
<feature type="transmembrane region" description="Helical" evidence="12">
    <location>
        <begin position="760"/>
        <end position="784"/>
    </location>
</feature>
<dbReference type="PROSITE" id="PS50042">
    <property type="entry name" value="CNMP_BINDING_3"/>
    <property type="match status" value="1"/>
</dbReference>
<dbReference type="Gene3D" id="1.20.1560.10">
    <property type="entry name" value="ABC transporter type 1, transmembrane domain"/>
    <property type="match status" value="1"/>
</dbReference>
<dbReference type="PROSITE" id="PS50893">
    <property type="entry name" value="ABC_TRANSPORTER_2"/>
    <property type="match status" value="1"/>
</dbReference>
<evidence type="ECO:0000256" key="10">
    <source>
        <dbReference type="ARBA" id="ARBA00023136"/>
    </source>
</evidence>
<feature type="transmembrane region" description="Helical" evidence="12">
    <location>
        <begin position="726"/>
        <end position="748"/>
    </location>
</feature>
<evidence type="ECO:0000313" key="17">
    <source>
        <dbReference type="EMBL" id="NDJ19288.1"/>
    </source>
</evidence>
<keyword evidence="5" id="KW-0547">Nucleotide-binding</keyword>
<name>A0A8J7ZAC7_9CYAN</name>
<dbReference type="Pfam" id="PF00664">
    <property type="entry name" value="ABC_membrane"/>
    <property type="match status" value="1"/>
</dbReference>
<dbReference type="GO" id="GO:0005524">
    <property type="term" value="F:ATP binding"/>
    <property type="evidence" value="ECO:0007669"/>
    <property type="project" value="UniProtKB-KW"/>
</dbReference>
<dbReference type="InterPro" id="IPR036640">
    <property type="entry name" value="ABC1_TM_sf"/>
</dbReference>
<dbReference type="GO" id="GO:0006508">
    <property type="term" value="P:proteolysis"/>
    <property type="evidence" value="ECO:0007669"/>
    <property type="project" value="InterPro"/>
</dbReference>
<feature type="domain" description="Cyclic nucleotide-binding" evidence="13">
    <location>
        <begin position="29"/>
        <end position="144"/>
    </location>
</feature>
<dbReference type="InterPro" id="IPR003593">
    <property type="entry name" value="AAA+_ATPase"/>
</dbReference>
<feature type="transmembrane region" description="Helical" evidence="12">
    <location>
        <begin position="506"/>
        <end position="528"/>
    </location>
</feature>
<dbReference type="InterPro" id="IPR018490">
    <property type="entry name" value="cNMP-bd_dom_sf"/>
</dbReference>
<evidence type="ECO:0000256" key="7">
    <source>
        <dbReference type="ARBA" id="ARBA00022807"/>
    </source>
</evidence>
<dbReference type="SUPFAM" id="SSF51206">
    <property type="entry name" value="cAMP-binding domain-like"/>
    <property type="match status" value="1"/>
</dbReference>
<feature type="compositionally biased region" description="Basic and acidic residues" evidence="11">
    <location>
        <begin position="219"/>
        <end position="229"/>
    </location>
</feature>
<dbReference type="EMBL" id="WVIE01000028">
    <property type="protein sequence ID" value="NDJ19288.1"/>
    <property type="molecule type" value="Genomic_DNA"/>
</dbReference>
<evidence type="ECO:0000256" key="2">
    <source>
        <dbReference type="ARBA" id="ARBA00022448"/>
    </source>
</evidence>
<dbReference type="GO" id="GO:0008234">
    <property type="term" value="F:cysteine-type peptidase activity"/>
    <property type="evidence" value="ECO:0007669"/>
    <property type="project" value="UniProtKB-KW"/>
</dbReference>
<dbReference type="InterPro" id="IPR039421">
    <property type="entry name" value="Type_1_exporter"/>
</dbReference>
<keyword evidence="2" id="KW-0813">Transport</keyword>
<evidence type="ECO:0000256" key="12">
    <source>
        <dbReference type="SAM" id="Phobius"/>
    </source>
</evidence>
<dbReference type="GO" id="GO:0016887">
    <property type="term" value="F:ATP hydrolysis activity"/>
    <property type="evidence" value="ECO:0007669"/>
    <property type="project" value="InterPro"/>
</dbReference>
<keyword evidence="10 12" id="KW-0472">Membrane</keyword>
<dbReference type="InterPro" id="IPR014710">
    <property type="entry name" value="RmlC-like_jellyroll"/>
</dbReference>
<organism evidence="17 18">
    <name type="scientific">Myxacorys almedinensis A</name>
    <dbReference type="NCBI Taxonomy" id="2690445"/>
    <lineage>
        <taxon>Bacteria</taxon>
        <taxon>Bacillati</taxon>
        <taxon>Cyanobacteriota</taxon>
        <taxon>Cyanophyceae</taxon>
        <taxon>Leptolyngbyales</taxon>
        <taxon>Leptolyngbyaceae</taxon>
        <taxon>Myxacorys</taxon>
        <taxon>Myxacorys almedinensis</taxon>
    </lineage>
</organism>
<feature type="transmembrane region" description="Helical" evidence="12">
    <location>
        <begin position="617"/>
        <end position="640"/>
    </location>
</feature>
<dbReference type="Gene3D" id="3.40.50.300">
    <property type="entry name" value="P-loop containing nucleotide triphosphate hydrolases"/>
    <property type="match status" value="1"/>
</dbReference>
<dbReference type="SUPFAM" id="SSF90123">
    <property type="entry name" value="ABC transporter transmembrane region"/>
    <property type="match status" value="1"/>
</dbReference>
<keyword evidence="7" id="KW-0645">Protease</keyword>
<keyword evidence="7" id="KW-0788">Thiol protease</keyword>
<dbReference type="PROSITE" id="PS00211">
    <property type="entry name" value="ABC_TRANSPORTER_1"/>
    <property type="match status" value="1"/>
</dbReference>
<dbReference type="Gene3D" id="3.90.70.10">
    <property type="entry name" value="Cysteine proteinases"/>
    <property type="match status" value="1"/>
</dbReference>
<feature type="region of interest" description="Disordered" evidence="11">
    <location>
        <begin position="303"/>
        <end position="334"/>
    </location>
</feature>
<evidence type="ECO:0000256" key="11">
    <source>
        <dbReference type="SAM" id="MobiDB-lite"/>
    </source>
</evidence>
<dbReference type="PROSITE" id="PS50929">
    <property type="entry name" value="ABC_TM1F"/>
    <property type="match status" value="1"/>
</dbReference>
<dbReference type="GO" id="GO:0005886">
    <property type="term" value="C:plasma membrane"/>
    <property type="evidence" value="ECO:0007669"/>
    <property type="project" value="UniProtKB-SubCell"/>
</dbReference>
<dbReference type="GO" id="GO:0015421">
    <property type="term" value="F:ABC-type oligopeptide transporter activity"/>
    <property type="evidence" value="ECO:0007669"/>
    <property type="project" value="TreeGrafter"/>
</dbReference>
<dbReference type="InterPro" id="IPR003439">
    <property type="entry name" value="ABC_transporter-like_ATP-bd"/>
</dbReference>